<evidence type="ECO:0000256" key="1">
    <source>
        <dbReference type="PROSITE-ProRule" id="PRU01005"/>
    </source>
</evidence>
<feature type="disulfide bond" evidence="1">
    <location>
        <begin position="264"/>
        <end position="282"/>
    </location>
</feature>
<reference evidence="3" key="1">
    <citation type="submission" date="2018-11" db="EMBL/GenBank/DDBJ databases">
        <authorList>
            <consortium name="Pathogen Informatics"/>
        </authorList>
    </citation>
    <scope>NUCLEOTIDE SEQUENCE [LARGE SCALE GENOMIC DNA]</scope>
</reference>
<keyword evidence="1" id="KW-1015">Disulfide bond</keyword>
<evidence type="ECO:0000259" key="2">
    <source>
        <dbReference type="PROSITE" id="PS51670"/>
    </source>
</evidence>
<dbReference type="InterPro" id="IPR003582">
    <property type="entry name" value="ShKT_dom"/>
</dbReference>
<gene>
    <name evidence="3" type="ORF">HPBE_LOCUS16249</name>
</gene>
<dbReference type="EMBL" id="UZAH01029311">
    <property type="protein sequence ID" value="VDP05374.1"/>
    <property type="molecule type" value="Genomic_DNA"/>
</dbReference>
<dbReference type="Pfam" id="PF01549">
    <property type="entry name" value="ShK"/>
    <property type="match status" value="4"/>
</dbReference>
<accession>A0A3P8BJ62</accession>
<dbReference type="PANTHER" id="PTHR21724:SF106">
    <property type="entry name" value="SHKT DOMAIN-CONTAINING PROTEIN"/>
    <property type="match status" value="1"/>
</dbReference>
<dbReference type="PANTHER" id="PTHR21724">
    <property type="entry name" value="SHKT DOMAIN-CONTAINING PROTEIN"/>
    <property type="match status" value="1"/>
</dbReference>
<feature type="disulfide bond" evidence="1">
    <location>
        <begin position="273"/>
        <end position="286"/>
    </location>
</feature>
<evidence type="ECO:0000313" key="3">
    <source>
        <dbReference type="EMBL" id="VDP05374.1"/>
    </source>
</evidence>
<dbReference type="SMART" id="SM00254">
    <property type="entry name" value="ShKT"/>
    <property type="match status" value="3"/>
</dbReference>
<organism evidence="3">
    <name type="scientific">Heligmosomoides polygyrus</name>
    <name type="common">Parasitic roundworm</name>
    <dbReference type="NCBI Taxonomy" id="6339"/>
    <lineage>
        <taxon>Eukaryota</taxon>
        <taxon>Metazoa</taxon>
        <taxon>Ecdysozoa</taxon>
        <taxon>Nematoda</taxon>
        <taxon>Chromadorea</taxon>
        <taxon>Rhabditida</taxon>
        <taxon>Rhabditina</taxon>
        <taxon>Rhabditomorpha</taxon>
        <taxon>Strongyloidea</taxon>
        <taxon>Heligmosomidae</taxon>
        <taxon>Heligmosomoides</taxon>
    </lineage>
</organism>
<dbReference type="OrthoDB" id="5868374at2759"/>
<protein>
    <recommendedName>
        <fullName evidence="2">ShKT domain-containing protein</fullName>
    </recommendedName>
</protein>
<feature type="domain" description="ShKT" evidence="2">
    <location>
        <begin position="256"/>
        <end position="289"/>
    </location>
</feature>
<sequence>MWGCPSSSKSGWSRLAASSQALSSHEKHDWKAPSSSGQGTNPSTCAGRPGFSFFLFLHICIFHDSRKPECDSMLKDYCPLLCGVCRPIKKKYDKTFTTCGIQVVFLSLRAGLLKVSSTVCRSRSSLWLSSTKGAQSRTSPKRQSLPYFLSHNSRLQYASTDGPPGPDVYAHPAVPSPYTPYATRHHGAMEFAEEPPLYFVDLITLLGQSLFNVEHSCRDKDPATCSKLTVESCLSRPGFYMKLCPVKCKNCNGLQCLDSVKIDCAEVRRLGGCKLPTAAEYCPRSCRLCATPSALPPCKDELETCEDLAMSGVCEHEYSKNTMRIYCAKTCGFCREPQYYVNDVYRKQSKRLVALIFVSSRKRGIPGRSGTSC</sequence>
<feature type="domain" description="ShKT" evidence="2">
    <location>
        <begin position="298"/>
        <end position="334"/>
    </location>
</feature>
<proteinExistence type="predicted"/>
<dbReference type="AlphaFoldDB" id="A0A3P8BJ62"/>
<name>A0A3P8BJ62_HELPZ</name>
<dbReference type="PROSITE" id="PS51670">
    <property type="entry name" value="SHKT"/>
    <property type="match status" value="2"/>
</dbReference>
<comment type="caution">
    <text evidence="1">Lacks conserved residue(s) required for the propagation of feature annotation.</text>
</comment>
<dbReference type="Gene3D" id="1.10.10.1940">
    <property type="match status" value="1"/>
</dbReference>